<evidence type="ECO:0000313" key="3">
    <source>
        <dbReference type="Proteomes" id="UP000659654"/>
    </source>
</evidence>
<evidence type="ECO:0000313" key="1">
    <source>
        <dbReference type="EMBL" id="CAD5223130.1"/>
    </source>
</evidence>
<proteinExistence type="predicted"/>
<gene>
    <name evidence="1" type="ORF">BXYJ_LOCUS7825</name>
</gene>
<evidence type="ECO:0000313" key="2">
    <source>
        <dbReference type="Proteomes" id="UP000095284"/>
    </source>
</evidence>
<dbReference type="EMBL" id="CAJFDI010000003">
    <property type="protein sequence ID" value="CAD5223130.1"/>
    <property type="molecule type" value="Genomic_DNA"/>
</dbReference>
<keyword evidence="3" id="KW-1185">Reference proteome</keyword>
<sequence length="72" mass="7749">MKGGGQRTRYLAVGSTDILMRGPCSIKINDVWAGHDLSARLEVTFWLAARGEDEIIGLAGGCDATRTSQKLL</sequence>
<reference evidence="4" key="1">
    <citation type="submission" date="2016-11" db="UniProtKB">
        <authorList>
            <consortium name="WormBaseParasite"/>
        </authorList>
    </citation>
    <scope>IDENTIFICATION</scope>
</reference>
<evidence type="ECO:0000313" key="4">
    <source>
        <dbReference type="WBParaSite" id="BXY_1182000.1"/>
    </source>
</evidence>
<reference evidence="1" key="2">
    <citation type="submission" date="2020-09" db="EMBL/GenBank/DDBJ databases">
        <authorList>
            <person name="Kikuchi T."/>
        </authorList>
    </citation>
    <scope>NUCLEOTIDE SEQUENCE</scope>
    <source>
        <strain evidence="1">Ka4C1</strain>
    </source>
</reference>
<dbReference type="Proteomes" id="UP000095284">
    <property type="component" value="Unplaced"/>
</dbReference>
<dbReference type="AlphaFoldDB" id="A0A1I7SFK8"/>
<protein>
    <submittedName>
        <fullName evidence="1">(pine wood nematode) hypothetical protein</fullName>
    </submittedName>
</protein>
<dbReference type="Proteomes" id="UP000582659">
    <property type="component" value="Unassembled WGS sequence"/>
</dbReference>
<organism evidence="2 4">
    <name type="scientific">Bursaphelenchus xylophilus</name>
    <name type="common">Pinewood nematode worm</name>
    <name type="synonym">Aphelenchoides xylophilus</name>
    <dbReference type="NCBI Taxonomy" id="6326"/>
    <lineage>
        <taxon>Eukaryota</taxon>
        <taxon>Metazoa</taxon>
        <taxon>Ecdysozoa</taxon>
        <taxon>Nematoda</taxon>
        <taxon>Chromadorea</taxon>
        <taxon>Rhabditida</taxon>
        <taxon>Tylenchina</taxon>
        <taxon>Tylenchomorpha</taxon>
        <taxon>Aphelenchoidea</taxon>
        <taxon>Aphelenchoididae</taxon>
        <taxon>Bursaphelenchus</taxon>
    </lineage>
</organism>
<dbReference type="Proteomes" id="UP000659654">
    <property type="component" value="Unassembled WGS sequence"/>
</dbReference>
<name>A0A1I7SFK8_BURXY</name>
<dbReference type="EMBL" id="CAJFCV020000003">
    <property type="protein sequence ID" value="CAG9111752.1"/>
    <property type="molecule type" value="Genomic_DNA"/>
</dbReference>
<accession>A0A1I7SFK8</accession>
<dbReference type="WBParaSite" id="BXY_1182000.1">
    <property type="protein sequence ID" value="BXY_1182000.1"/>
    <property type="gene ID" value="BXY_1182000"/>
</dbReference>